<keyword evidence="7" id="KW-0479">Metal-binding</keyword>
<evidence type="ECO:0000313" key="9">
    <source>
        <dbReference type="WBParaSite" id="HCON_00031670-00001"/>
    </source>
</evidence>
<evidence type="ECO:0000256" key="4">
    <source>
        <dbReference type="ARBA" id="ARBA00036539"/>
    </source>
</evidence>
<comment type="catalytic activity">
    <reaction evidence="4 7">
        <text>(6S)-5-formyl-5,6,7,8-tetrahydrofolate + ATP = (6R)-5,10-methenyltetrahydrofolate + ADP + phosphate</text>
        <dbReference type="Rhea" id="RHEA:10488"/>
        <dbReference type="ChEBI" id="CHEBI:30616"/>
        <dbReference type="ChEBI" id="CHEBI:43474"/>
        <dbReference type="ChEBI" id="CHEBI:57455"/>
        <dbReference type="ChEBI" id="CHEBI:57457"/>
        <dbReference type="ChEBI" id="CHEBI:456216"/>
        <dbReference type="EC" id="6.3.3.2"/>
    </reaction>
</comment>
<feature type="binding site" evidence="6">
    <location>
        <begin position="165"/>
        <end position="173"/>
    </location>
    <ligand>
        <name>ATP</name>
        <dbReference type="ChEBI" id="CHEBI:30616"/>
    </ligand>
</feature>
<evidence type="ECO:0000256" key="3">
    <source>
        <dbReference type="ARBA" id="ARBA00022840"/>
    </source>
</evidence>
<dbReference type="PANTHER" id="PTHR23407">
    <property type="entry name" value="ATPASE INHIBITOR/5-FORMYLTETRAHYDROFOLATE CYCLO-LIGASE"/>
    <property type="match status" value="1"/>
</dbReference>
<feature type="binding site" evidence="6">
    <location>
        <begin position="30"/>
        <end position="34"/>
    </location>
    <ligand>
        <name>ATP</name>
        <dbReference type="ChEBI" id="CHEBI:30616"/>
    </ligand>
</feature>
<evidence type="ECO:0000256" key="1">
    <source>
        <dbReference type="ARBA" id="ARBA00010638"/>
    </source>
</evidence>
<dbReference type="Proteomes" id="UP000025227">
    <property type="component" value="Unplaced"/>
</dbReference>
<dbReference type="WBParaSite" id="HCON_00031670-00001">
    <property type="protein sequence ID" value="HCON_00031670-00001"/>
    <property type="gene ID" value="HCON_00031670"/>
</dbReference>
<dbReference type="InterPro" id="IPR024185">
    <property type="entry name" value="FTHF_cligase-like_sf"/>
</dbReference>
<evidence type="ECO:0000313" key="8">
    <source>
        <dbReference type="Proteomes" id="UP000025227"/>
    </source>
</evidence>
<keyword evidence="2 6" id="KW-0547">Nucleotide-binding</keyword>
<dbReference type="OrthoDB" id="2015992at2759"/>
<feature type="binding site" evidence="6">
    <location>
        <position position="81"/>
    </location>
    <ligand>
        <name>substrate</name>
    </ligand>
</feature>
<organism evidence="8 9">
    <name type="scientific">Haemonchus contortus</name>
    <name type="common">Barber pole worm</name>
    <dbReference type="NCBI Taxonomy" id="6289"/>
    <lineage>
        <taxon>Eukaryota</taxon>
        <taxon>Metazoa</taxon>
        <taxon>Ecdysozoa</taxon>
        <taxon>Nematoda</taxon>
        <taxon>Chromadorea</taxon>
        <taxon>Rhabditida</taxon>
        <taxon>Rhabditina</taxon>
        <taxon>Rhabditomorpha</taxon>
        <taxon>Strongyloidea</taxon>
        <taxon>Trichostrongylidae</taxon>
        <taxon>Haemonchus</taxon>
    </lineage>
</organism>
<keyword evidence="8" id="KW-1185">Reference proteome</keyword>
<evidence type="ECO:0000256" key="6">
    <source>
        <dbReference type="PIRSR" id="PIRSR006806-1"/>
    </source>
</evidence>
<reference evidence="9" key="1">
    <citation type="submission" date="2020-12" db="UniProtKB">
        <authorList>
            <consortium name="WormBaseParasite"/>
        </authorList>
    </citation>
    <scope>IDENTIFICATION</scope>
    <source>
        <strain evidence="9">MHco3</strain>
    </source>
</reference>
<sequence>MLARRWLGFQTVKMTSTAKPWQTDPISAQKKELRKKIAALLADVSTEEVRRQSEAVAEKVLSSSWFKDARRLSVYVHTKGEIETDRIVEESLKLGKELFIPQFAKGNPRMRLLRVPSHSDFLKLEPTLWGIRQPSDSHHWEDYEGTGALDLILMPGVAFTLNGCRLGHGMGYYDRALNAHRRQFGVLPARYGLALMQQIVNEVPLSDTDVALDGIVLAA</sequence>
<dbReference type="Pfam" id="PF01812">
    <property type="entry name" value="5-FTHF_cyc-lig"/>
    <property type="match status" value="1"/>
</dbReference>
<dbReference type="GO" id="GO:0046872">
    <property type="term" value="F:metal ion binding"/>
    <property type="evidence" value="ECO:0007669"/>
    <property type="project" value="UniProtKB-KW"/>
</dbReference>
<dbReference type="OMA" id="STIYPCQ"/>
<dbReference type="PIRSF" id="PIRSF006806">
    <property type="entry name" value="FTHF_cligase"/>
    <property type="match status" value="1"/>
</dbReference>
<protein>
    <recommendedName>
        <fullName evidence="5 7">5-formyltetrahydrofolate cyclo-ligase</fullName>
        <ecNumber evidence="5 7">6.3.3.2</ecNumber>
    </recommendedName>
</protein>
<feature type="binding site" evidence="6">
    <location>
        <position position="76"/>
    </location>
    <ligand>
        <name>substrate</name>
    </ligand>
</feature>
<dbReference type="NCBIfam" id="TIGR02727">
    <property type="entry name" value="MTHFS_bact"/>
    <property type="match status" value="1"/>
</dbReference>
<evidence type="ECO:0000256" key="7">
    <source>
        <dbReference type="RuleBase" id="RU361279"/>
    </source>
</evidence>
<dbReference type="SUPFAM" id="SSF100950">
    <property type="entry name" value="NagB/RpiA/CoA transferase-like"/>
    <property type="match status" value="1"/>
</dbReference>
<dbReference type="AlphaFoldDB" id="A0A7I5E6M5"/>
<dbReference type="InterPro" id="IPR037171">
    <property type="entry name" value="NagB/RpiA_transferase-like"/>
</dbReference>
<evidence type="ECO:0000256" key="2">
    <source>
        <dbReference type="ARBA" id="ARBA00022741"/>
    </source>
</evidence>
<proteinExistence type="inferred from homology"/>
<name>A0A7I5E6M5_HAECO</name>
<dbReference type="GO" id="GO:0035999">
    <property type="term" value="P:tetrahydrofolate interconversion"/>
    <property type="evidence" value="ECO:0007669"/>
    <property type="project" value="TreeGrafter"/>
</dbReference>
<dbReference type="PANTHER" id="PTHR23407:SF1">
    <property type="entry name" value="5-FORMYLTETRAHYDROFOLATE CYCLO-LIGASE"/>
    <property type="match status" value="1"/>
</dbReference>
<keyword evidence="7" id="KW-0460">Magnesium</keyword>
<dbReference type="Gene3D" id="3.40.50.10420">
    <property type="entry name" value="NagB/RpiA/CoA transferase-like"/>
    <property type="match status" value="1"/>
</dbReference>
<comment type="cofactor">
    <cofactor evidence="7">
        <name>Mg(2+)</name>
        <dbReference type="ChEBI" id="CHEBI:18420"/>
    </cofactor>
</comment>
<keyword evidence="3 6" id="KW-0067">ATP-binding</keyword>
<comment type="similarity">
    <text evidence="1 7">Belongs to the 5-formyltetrahydrofolate cyclo-ligase family.</text>
</comment>
<dbReference type="GO" id="GO:0009396">
    <property type="term" value="P:folic acid-containing compound biosynthetic process"/>
    <property type="evidence" value="ECO:0007669"/>
    <property type="project" value="TreeGrafter"/>
</dbReference>
<dbReference type="GO" id="GO:0005524">
    <property type="term" value="F:ATP binding"/>
    <property type="evidence" value="ECO:0007669"/>
    <property type="project" value="UniProtKB-KW"/>
</dbReference>
<dbReference type="GO" id="GO:0005739">
    <property type="term" value="C:mitochondrion"/>
    <property type="evidence" value="ECO:0007669"/>
    <property type="project" value="TreeGrafter"/>
</dbReference>
<evidence type="ECO:0000256" key="5">
    <source>
        <dbReference type="ARBA" id="ARBA00038966"/>
    </source>
</evidence>
<dbReference type="InterPro" id="IPR002698">
    <property type="entry name" value="FTHF_cligase"/>
</dbReference>
<dbReference type="EC" id="6.3.3.2" evidence="5 7"/>
<dbReference type="GO" id="GO:0030272">
    <property type="term" value="F:5-formyltetrahydrofolate cyclo-ligase activity"/>
    <property type="evidence" value="ECO:0007669"/>
    <property type="project" value="UniProtKB-EC"/>
</dbReference>
<accession>A0A7I5E6M5</accession>